<dbReference type="EMBL" id="CASHTH010001734">
    <property type="protein sequence ID" value="CAI8019221.1"/>
    <property type="molecule type" value="Genomic_DNA"/>
</dbReference>
<dbReference type="AlphaFoldDB" id="A0AA35RZQ6"/>
<accession>A0AA35RZQ6</accession>
<feature type="region of interest" description="Disordered" evidence="1">
    <location>
        <begin position="69"/>
        <end position="111"/>
    </location>
</feature>
<protein>
    <submittedName>
        <fullName evidence="2">Uncharacterized protein</fullName>
    </submittedName>
</protein>
<dbReference type="Proteomes" id="UP001174909">
    <property type="component" value="Unassembled WGS sequence"/>
</dbReference>
<reference evidence="2" key="1">
    <citation type="submission" date="2023-03" db="EMBL/GenBank/DDBJ databases">
        <authorList>
            <person name="Steffen K."/>
            <person name="Cardenas P."/>
        </authorList>
    </citation>
    <scope>NUCLEOTIDE SEQUENCE</scope>
</reference>
<evidence type="ECO:0000313" key="2">
    <source>
        <dbReference type="EMBL" id="CAI8019221.1"/>
    </source>
</evidence>
<organism evidence="2 3">
    <name type="scientific">Geodia barretti</name>
    <name type="common">Barrett's horny sponge</name>
    <dbReference type="NCBI Taxonomy" id="519541"/>
    <lineage>
        <taxon>Eukaryota</taxon>
        <taxon>Metazoa</taxon>
        <taxon>Porifera</taxon>
        <taxon>Demospongiae</taxon>
        <taxon>Heteroscleromorpha</taxon>
        <taxon>Tetractinellida</taxon>
        <taxon>Astrophorina</taxon>
        <taxon>Geodiidae</taxon>
        <taxon>Geodia</taxon>
    </lineage>
</organism>
<gene>
    <name evidence="2" type="ORF">GBAR_LOCUS11577</name>
</gene>
<comment type="caution">
    <text evidence="2">The sequence shown here is derived from an EMBL/GenBank/DDBJ whole genome shotgun (WGS) entry which is preliminary data.</text>
</comment>
<proteinExistence type="predicted"/>
<sequence length="256" mass="28508">MSGSLKWRQVLKPVKCLAFTMAHRKFFSGGWSPLDARCSVSSTMQGSTSLTTLDSGLCVRVGVKKRIEIPSDDTSSTTHNRKARHEDDRSSDLSRADRSDPGTGDEQELKGAPDLTIKLLKDPKVYLMIGELKKKVTTMEKMRLKGVWRGGSKTKLEEVYRSVQHPNRTIAVLFGDITTKAVAALPGPNRARERPRATNNSSWCIYGRGQDNTCCGKTNIGEWEILLNITNEFEFCGKGLGETVKIVHHFMSMRST</sequence>
<name>A0AA35RZQ6_GEOBA</name>
<keyword evidence="3" id="KW-1185">Reference proteome</keyword>
<feature type="compositionally biased region" description="Basic and acidic residues" evidence="1">
    <location>
        <begin position="84"/>
        <end position="100"/>
    </location>
</feature>
<evidence type="ECO:0000256" key="1">
    <source>
        <dbReference type="SAM" id="MobiDB-lite"/>
    </source>
</evidence>
<evidence type="ECO:0000313" key="3">
    <source>
        <dbReference type="Proteomes" id="UP001174909"/>
    </source>
</evidence>